<evidence type="ECO:0000313" key="2">
    <source>
        <dbReference type="Proteomes" id="UP000824263"/>
    </source>
</evidence>
<name>A0A9D1R6S5_9FIRM</name>
<dbReference type="Proteomes" id="UP000824263">
    <property type="component" value="Unassembled WGS sequence"/>
</dbReference>
<gene>
    <name evidence="1" type="ORF">H9873_00325</name>
</gene>
<dbReference type="PANTHER" id="PTHR40050:SF1">
    <property type="entry name" value="INNER SPORE COAT PROTEIN H"/>
    <property type="match status" value="1"/>
</dbReference>
<dbReference type="EMBL" id="DXGF01000008">
    <property type="protein sequence ID" value="HIW82761.1"/>
    <property type="molecule type" value="Genomic_DNA"/>
</dbReference>
<protein>
    <submittedName>
        <fullName evidence="1">CotH kinase family protein</fullName>
    </submittedName>
</protein>
<keyword evidence="1" id="KW-0808">Transferase</keyword>
<evidence type="ECO:0000313" key="1">
    <source>
        <dbReference type="EMBL" id="HIW82761.1"/>
    </source>
</evidence>
<reference evidence="1" key="1">
    <citation type="journal article" date="2021" name="PeerJ">
        <title>Extensive microbial diversity within the chicken gut microbiome revealed by metagenomics and culture.</title>
        <authorList>
            <person name="Gilroy R."/>
            <person name="Ravi A."/>
            <person name="Getino M."/>
            <person name="Pursley I."/>
            <person name="Horton D.L."/>
            <person name="Alikhan N.F."/>
            <person name="Baker D."/>
            <person name="Gharbi K."/>
            <person name="Hall N."/>
            <person name="Watson M."/>
            <person name="Adriaenssens E.M."/>
            <person name="Foster-Nyarko E."/>
            <person name="Jarju S."/>
            <person name="Secka A."/>
            <person name="Antonio M."/>
            <person name="Oren A."/>
            <person name="Chaudhuri R.R."/>
            <person name="La Ragione R."/>
            <person name="Hildebrand F."/>
            <person name="Pallen M.J."/>
        </authorList>
    </citation>
    <scope>NUCLEOTIDE SEQUENCE</scope>
    <source>
        <strain evidence="1">ChiSxjej1B13-11762</strain>
    </source>
</reference>
<dbReference type="Pfam" id="PF08757">
    <property type="entry name" value="CotH"/>
    <property type="match status" value="1"/>
</dbReference>
<proteinExistence type="predicted"/>
<sequence length="590" mass="67970">MRRVRKEIYLGACLLLLLLAGCGGFSGTDGGYLISADETYETTGEKPEDYVVEDRKTLYEGEDQEVVTMYLTVGQGNQEDGTDHTWTEVNSYPLEYYETEGIDPYRCEAVLQIGDEEGPIEGEFGYGERAANATVQLRGQGASTQQQKSYRIKIKDGKGDWEGQKTISLNKHVGDPVRFKNKLAYSLMEDIPQMFGARTRFVHLYVKDKTQGEEGLFRDYGIYTQVEQINKTYLRNRGLDEEGQLYQAGRSFDWGRHEDAILPATDPEYNQARFEQYLKIDGSEDHEKLVRLLAAVNDTENDIRDVIEQYFDKENLYYWMAFHILMGNKEALEGNYYLYNPRGLDRWYFISWDNDSILEEGYETLRDASYDRSWKEGIFLFAEPVLFRRILRDTSCREALSAAVEDLRKNYLTDEAVQEKIEVYQETVKAYLYELPDQTFARVTPEEYDSLTSTMAAEIQADYEGFQDSMEGIWPFHILTPSVTGGETVLNWEDAYRFQEGNISYVVELARDPEFAELILREETEENRYSAGVLAPGQYFVRVVSQGPEGISQDAYEYYQTEIGTVSYSTLCFYIQEDGRAVALEYSEDG</sequence>
<comment type="caution">
    <text evidence="1">The sequence shown here is derived from an EMBL/GenBank/DDBJ whole genome shotgun (WGS) entry which is preliminary data.</text>
</comment>
<dbReference type="InterPro" id="IPR014867">
    <property type="entry name" value="Spore_coat_CotH_CotH2/3/7"/>
</dbReference>
<dbReference type="AlphaFoldDB" id="A0A9D1R6S5"/>
<dbReference type="PANTHER" id="PTHR40050">
    <property type="entry name" value="INNER SPORE COAT PROTEIN H"/>
    <property type="match status" value="1"/>
</dbReference>
<keyword evidence="1" id="KW-0418">Kinase</keyword>
<accession>A0A9D1R6S5</accession>
<dbReference type="GO" id="GO:0016301">
    <property type="term" value="F:kinase activity"/>
    <property type="evidence" value="ECO:0007669"/>
    <property type="project" value="UniProtKB-KW"/>
</dbReference>
<reference evidence="1" key="2">
    <citation type="submission" date="2021-04" db="EMBL/GenBank/DDBJ databases">
        <authorList>
            <person name="Gilroy R."/>
        </authorList>
    </citation>
    <scope>NUCLEOTIDE SEQUENCE</scope>
    <source>
        <strain evidence="1">ChiSxjej1B13-11762</strain>
    </source>
</reference>
<dbReference type="PROSITE" id="PS51257">
    <property type="entry name" value="PROKAR_LIPOPROTEIN"/>
    <property type="match status" value="1"/>
</dbReference>
<organism evidence="1 2">
    <name type="scientific">Candidatus Dorea gallistercoris</name>
    <dbReference type="NCBI Taxonomy" id="2838542"/>
    <lineage>
        <taxon>Bacteria</taxon>
        <taxon>Bacillati</taxon>
        <taxon>Bacillota</taxon>
        <taxon>Clostridia</taxon>
        <taxon>Lachnospirales</taxon>
        <taxon>Lachnospiraceae</taxon>
        <taxon>Dorea</taxon>
    </lineage>
</organism>